<dbReference type="Proteomes" id="UP000594967">
    <property type="component" value="Chromosome"/>
</dbReference>
<proteinExistence type="predicted"/>
<dbReference type="AlphaFoldDB" id="A0A2X4UNQ6"/>
<reference evidence="2 3" key="1">
    <citation type="submission" date="2018-06" db="EMBL/GenBank/DDBJ databases">
        <authorList>
            <consortium name="Pathogen Informatics"/>
            <person name="Doyle S."/>
        </authorList>
    </citation>
    <scope>NUCLEOTIDE SEQUENCE [LARGE SCALE GENOMIC DNA]</scope>
    <source>
        <strain evidence="2 3">NCTC12961</strain>
    </source>
</reference>
<keyword evidence="4" id="KW-1185">Reference proteome</keyword>
<protein>
    <submittedName>
        <fullName evidence="1">DUF3289 family protein</fullName>
    </submittedName>
    <submittedName>
        <fullName evidence="2">Protein of uncharacterized function (DUF3289)</fullName>
    </submittedName>
</protein>
<dbReference type="EMBL" id="LS483469">
    <property type="protein sequence ID" value="SQI40169.1"/>
    <property type="molecule type" value="Genomic_DNA"/>
</dbReference>
<name>A0A2X4UNQ6_SERPL</name>
<dbReference type="Proteomes" id="UP000248897">
    <property type="component" value="Chromosome 1"/>
</dbReference>
<dbReference type="Pfam" id="PF11692">
    <property type="entry name" value="DUF3289"/>
    <property type="match status" value="1"/>
</dbReference>
<dbReference type="RefSeq" id="WP_063199484.1">
    <property type="nucleotide sequence ID" value="NZ_CAMITG010000002.1"/>
</dbReference>
<gene>
    <name evidence="1" type="ORF">I6G64_25190</name>
    <name evidence="2" type="ORF">NCTC12961_03066</name>
</gene>
<evidence type="ECO:0000313" key="3">
    <source>
        <dbReference type="Proteomes" id="UP000248897"/>
    </source>
</evidence>
<evidence type="ECO:0000313" key="4">
    <source>
        <dbReference type="Proteomes" id="UP000594967"/>
    </source>
</evidence>
<dbReference type="InterPro" id="IPR017483">
    <property type="entry name" value="CHP03034"/>
</dbReference>
<accession>A0A2X4UNQ6</accession>
<dbReference type="EMBL" id="CP065673">
    <property type="protein sequence ID" value="QPS20801.1"/>
    <property type="molecule type" value="Genomic_DNA"/>
</dbReference>
<sequence>MSETTQSNSHALCFPYSIFITQKRMDDYGADDMRCGDLSEIQLKTDFNMNDVSAEVNPYTLTKISPFTQLQSLPYGTNDKSEKVTRKECAKILFDEFRSLSKPFSFSGPYKNLVGKMIDHMQNGNGTPFRDVSLNVALKELILGDRTNKSSLLKIKEIIERGINWNHNIFPGDLTSLFGDMQKTILPKFNRWQDRVNGLGITVHDTYATHITIKSLQIDNDRYHAIVHYTVQDHFGLDNRDVAGFRNYRLFRIWFILQRYNKFGYKPFMTNMEATVEIKGDRQS</sequence>
<dbReference type="NCBIfam" id="TIGR03034">
    <property type="entry name" value="YPO3983 family protein"/>
    <property type="match status" value="1"/>
</dbReference>
<reference evidence="1 4" key="2">
    <citation type="submission" date="2020-12" db="EMBL/GenBank/DDBJ databases">
        <title>FDA dAtabase for Regulatory Grade micrObial Sequences (FDA-ARGOS): Supporting development and validation of Infectious Disease Dx tests.</title>
        <authorList>
            <person name="Sproer C."/>
            <person name="Gronow S."/>
            <person name="Severitt S."/>
            <person name="Schroder I."/>
            <person name="Tallon L."/>
            <person name="Sadzewicz L."/>
            <person name="Zhao X."/>
            <person name="Boylan J."/>
            <person name="Ott S."/>
            <person name="Bowen H."/>
            <person name="Vavikolanu K."/>
            <person name="Mehta A."/>
            <person name="Aluvathingal J."/>
            <person name="Nadendla S."/>
            <person name="Lowell S."/>
            <person name="Myers T."/>
            <person name="Yan Y."/>
            <person name="Sichtig H."/>
        </authorList>
    </citation>
    <scope>NUCLEOTIDE SEQUENCE [LARGE SCALE GENOMIC DNA]</scope>
    <source>
        <strain evidence="1 4">FDAARGOS_907</strain>
    </source>
</reference>
<evidence type="ECO:0000313" key="1">
    <source>
        <dbReference type="EMBL" id="QPS20801.1"/>
    </source>
</evidence>
<evidence type="ECO:0000313" key="2">
    <source>
        <dbReference type="EMBL" id="SQI40169.1"/>
    </source>
</evidence>
<organism evidence="2 3">
    <name type="scientific">Serratia plymuthica</name>
    <dbReference type="NCBI Taxonomy" id="82996"/>
    <lineage>
        <taxon>Bacteria</taxon>
        <taxon>Pseudomonadati</taxon>
        <taxon>Pseudomonadota</taxon>
        <taxon>Gammaproteobacteria</taxon>
        <taxon>Enterobacterales</taxon>
        <taxon>Yersiniaceae</taxon>
        <taxon>Serratia</taxon>
    </lineage>
</organism>